<feature type="transmembrane region" description="Helical" evidence="1">
    <location>
        <begin position="168"/>
        <end position="188"/>
    </location>
</feature>
<evidence type="ECO:0000259" key="2">
    <source>
        <dbReference type="PROSITE" id="PS50883"/>
    </source>
</evidence>
<keyword evidence="5" id="KW-1185">Reference proteome</keyword>
<dbReference type="PANTHER" id="PTHR44757:SF2">
    <property type="entry name" value="BIOFILM ARCHITECTURE MAINTENANCE PROTEIN MBAA"/>
    <property type="match status" value="1"/>
</dbReference>
<dbReference type="PANTHER" id="PTHR44757">
    <property type="entry name" value="DIGUANYLATE CYCLASE DGCP"/>
    <property type="match status" value="1"/>
</dbReference>
<dbReference type="SUPFAM" id="SSF141868">
    <property type="entry name" value="EAL domain-like"/>
    <property type="match status" value="1"/>
</dbReference>
<dbReference type="PROSITE" id="PS50887">
    <property type="entry name" value="GGDEF"/>
    <property type="match status" value="1"/>
</dbReference>
<evidence type="ECO:0000259" key="3">
    <source>
        <dbReference type="PROSITE" id="PS50887"/>
    </source>
</evidence>
<dbReference type="Gene3D" id="3.30.70.270">
    <property type="match status" value="1"/>
</dbReference>
<dbReference type="EC" id="3.1.4.52" evidence="4"/>
<dbReference type="Gene3D" id="3.20.20.450">
    <property type="entry name" value="EAL domain"/>
    <property type="match status" value="1"/>
</dbReference>
<dbReference type="Pfam" id="PF00990">
    <property type="entry name" value="GGDEF"/>
    <property type="match status" value="1"/>
</dbReference>
<dbReference type="Proteomes" id="UP000094622">
    <property type="component" value="Unassembled WGS sequence"/>
</dbReference>
<protein>
    <submittedName>
        <fullName evidence="4">Cyclic di-GMP phosphodiesterase Gmr</fullName>
        <ecNumber evidence="4">3.1.4.52</ecNumber>
    </submittedName>
</protein>
<evidence type="ECO:0000313" key="4">
    <source>
        <dbReference type="EMBL" id="ODN71731.1"/>
    </source>
</evidence>
<dbReference type="NCBIfam" id="TIGR00254">
    <property type="entry name" value="GGDEF"/>
    <property type="match status" value="1"/>
</dbReference>
<evidence type="ECO:0000313" key="5">
    <source>
        <dbReference type="Proteomes" id="UP000094622"/>
    </source>
</evidence>
<dbReference type="SMART" id="SM00052">
    <property type="entry name" value="EAL"/>
    <property type="match status" value="1"/>
</dbReference>
<dbReference type="PATRIC" id="fig|1439726.3.peg.1016"/>
<feature type="domain" description="EAL" evidence="2">
    <location>
        <begin position="392"/>
        <end position="642"/>
    </location>
</feature>
<dbReference type="InterPro" id="IPR001633">
    <property type="entry name" value="EAL_dom"/>
</dbReference>
<dbReference type="InterPro" id="IPR035919">
    <property type="entry name" value="EAL_sf"/>
</dbReference>
<reference evidence="4 5" key="1">
    <citation type="submission" date="2016-07" db="EMBL/GenBank/DDBJ databases">
        <title>Draft Genome Sequence of Methylobrevis pamukkalensis PK2.</title>
        <authorList>
            <person name="Vasilenko O.V."/>
            <person name="Doronina N.V."/>
            <person name="Shmareva M.N."/>
            <person name="Tarlachkov S.V."/>
            <person name="Mustakhimov I."/>
            <person name="Trotsenko Y.A."/>
        </authorList>
    </citation>
    <scope>NUCLEOTIDE SEQUENCE [LARGE SCALE GENOMIC DNA]</scope>
    <source>
        <strain evidence="4 5">PK2</strain>
    </source>
</reference>
<keyword evidence="1" id="KW-0812">Transmembrane</keyword>
<keyword evidence="1" id="KW-0472">Membrane</keyword>
<dbReference type="RefSeq" id="WP_069306007.1">
    <property type="nucleotide sequence ID" value="NZ_MCRJ01000015.1"/>
</dbReference>
<dbReference type="InterPro" id="IPR029787">
    <property type="entry name" value="Nucleotide_cyclase"/>
</dbReference>
<keyword evidence="1" id="KW-1133">Transmembrane helix</keyword>
<dbReference type="InterPro" id="IPR052155">
    <property type="entry name" value="Biofilm_reg_signaling"/>
</dbReference>
<dbReference type="SMART" id="SM00267">
    <property type="entry name" value="GGDEF"/>
    <property type="match status" value="1"/>
</dbReference>
<dbReference type="AlphaFoldDB" id="A0A1E3H8A9"/>
<comment type="caution">
    <text evidence="4">The sequence shown here is derived from an EMBL/GenBank/DDBJ whole genome shotgun (WGS) entry which is preliminary data.</text>
</comment>
<dbReference type="PROSITE" id="PS50883">
    <property type="entry name" value="EAL"/>
    <property type="match status" value="1"/>
</dbReference>
<feature type="transmembrane region" description="Helical" evidence="1">
    <location>
        <begin position="123"/>
        <end position="140"/>
    </location>
</feature>
<dbReference type="EMBL" id="MCRJ01000015">
    <property type="protein sequence ID" value="ODN71731.1"/>
    <property type="molecule type" value="Genomic_DNA"/>
</dbReference>
<feature type="domain" description="GGDEF" evidence="3">
    <location>
        <begin position="245"/>
        <end position="383"/>
    </location>
</feature>
<accession>A0A1E3H8A9</accession>
<dbReference type="Pfam" id="PF00563">
    <property type="entry name" value="EAL"/>
    <property type="match status" value="1"/>
</dbReference>
<dbReference type="SUPFAM" id="SSF55073">
    <property type="entry name" value="Nucleotide cyclase"/>
    <property type="match status" value="1"/>
</dbReference>
<proteinExistence type="predicted"/>
<evidence type="ECO:0000256" key="1">
    <source>
        <dbReference type="SAM" id="Phobius"/>
    </source>
</evidence>
<feature type="transmembrane region" description="Helical" evidence="1">
    <location>
        <begin position="93"/>
        <end position="111"/>
    </location>
</feature>
<sequence length="654" mass="71737">MTRLLRLFTVDTRNPHLMRAQMAAFTKQVPLLYFILVVNAAALAGTFVGTAPLLLSTLLPVLLGIVCLVRFVDWLRMRNGQLSDPAIRRRLKSTVVIGGVIGLLFLGWALALFPYGDERAQDHVVFFVGITVISCVFCLMHLRPAALLITTVIQLPFLVFLVSTGDRALFFIAVNLALVTVAMVYILVVGSRDFARMIESRIETERLSDENARLANIDSLTSLPNRRQFFAELDRVLARPAALRRPFAVGVIDLDGFKPVNDRFGHLVGDQILTEAGRRLIDISAEGGATGTCFIARLGGDEFGLILDGAASEDAILAFGDRICTVLEAPFSTGSVVARISGSVGFATGPETGTGAMTLYERADYALYHAKGSRRGHAVLFSDAHENEIRRKGIIEQSLRDADLERELDLHFQPMVDVVRGRTIGFEALARWTSPALGPISPAVFIPLAERSDAIGRITRVLLSRALAAARGWPDDIRISFNLSARELVSPDEILRIIALIEASGIAPHRIDIEVTETSVIADFDKACESLRALRALGLRIALDDFGTGYSSLSHVHRLPLDKIKVDRSFIQDIETRNSGRSLVKSVVDLCQNLEIDCVIEGIETEDQLRILKQLGCTAMQGYYFSRPMPLAEVPAFLARCSKARELRSASAVS</sequence>
<dbReference type="InterPro" id="IPR043128">
    <property type="entry name" value="Rev_trsase/Diguanyl_cyclase"/>
</dbReference>
<organism evidence="4 5">
    <name type="scientific">Methylobrevis pamukkalensis</name>
    <dbReference type="NCBI Taxonomy" id="1439726"/>
    <lineage>
        <taxon>Bacteria</taxon>
        <taxon>Pseudomonadati</taxon>
        <taxon>Pseudomonadota</taxon>
        <taxon>Alphaproteobacteria</taxon>
        <taxon>Hyphomicrobiales</taxon>
        <taxon>Pleomorphomonadaceae</taxon>
        <taxon>Methylobrevis</taxon>
    </lineage>
</organism>
<dbReference type="CDD" id="cd01949">
    <property type="entry name" value="GGDEF"/>
    <property type="match status" value="1"/>
</dbReference>
<keyword evidence="4" id="KW-0378">Hydrolase</keyword>
<feature type="transmembrane region" description="Helical" evidence="1">
    <location>
        <begin position="29"/>
        <end position="47"/>
    </location>
</feature>
<dbReference type="CDD" id="cd01948">
    <property type="entry name" value="EAL"/>
    <property type="match status" value="1"/>
</dbReference>
<dbReference type="InterPro" id="IPR000160">
    <property type="entry name" value="GGDEF_dom"/>
</dbReference>
<gene>
    <name evidence="4" type="primary">gmr_2</name>
    <name evidence="4" type="ORF">A6302_00975</name>
</gene>
<dbReference type="GO" id="GO:0071111">
    <property type="term" value="F:cyclic-guanylate-specific phosphodiesterase activity"/>
    <property type="evidence" value="ECO:0007669"/>
    <property type="project" value="UniProtKB-EC"/>
</dbReference>
<name>A0A1E3H8A9_9HYPH</name>
<feature type="transmembrane region" description="Helical" evidence="1">
    <location>
        <begin position="53"/>
        <end position="72"/>
    </location>
</feature>
<dbReference type="OrthoDB" id="9814202at2"/>